<reference evidence="2 3" key="2">
    <citation type="journal article" date="2012" name="Int. J. Syst. Evol. Microbiol.">
        <title>Magnetococcus marinus gen. nov., sp. nov., a marine, magnetotactic bacterium that represents a novel lineage (Magnetococcaceae fam. nov.; Magnetococcales ord. nov.) at the base of the Alphaproteobacteria.</title>
        <authorList>
            <person name="Bazylinski D.A."/>
            <person name="Williams T.J."/>
            <person name="Lefevre C.T."/>
            <person name="Berg R.J."/>
            <person name="Zhang C.L."/>
            <person name="Bowser S.S."/>
            <person name="Dean A.J."/>
            <person name="Beveridge T.J."/>
        </authorList>
    </citation>
    <scope>NUCLEOTIDE SEQUENCE [LARGE SCALE GENOMIC DNA]</scope>
    <source>
        <strain evidence="3">ATCC BAA-1437 / JCM 17883 / MC-1</strain>
    </source>
</reference>
<dbReference type="AlphaFoldDB" id="A0LCG8"/>
<dbReference type="RefSeq" id="WP_011714724.1">
    <property type="nucleotide sequence ID" value="NC_008576.1"/>
</dbReference>
<dbReference type="KEGG" id="mgm:Mmc1_3171"/>
<dbReference type="EMBL" id="CP000471">
    <property type="protein sequence ID" value="ABK45661.1"/>
    <property type="molecule type" value="Genomic_DNA"/>
</dbReference>
<gene>
    <name evidence="2" type="ordered locus">Mmc1_3171</name>
</gene>
<proteinExistence type="predicted"/>
<reference evidence="3" key="1">
    <citation type="journal article" date="2009" name="Appl. Environ. Microbiol.">
        <title>Complete genome sequence of the chemolithoautotrophic marine magnetotactic coccus strain MC-1.</title>
        <authorList>
            <person name="Schubbe S."/>
            <person name="Williams T.J."/>
            <person name="Xie G."/>
            <person name="Kiss H.E."/>
            <person name="Brettin T.S."/>
            <person name="Martinez D."/>
            <person name="Ross C.A."/>
            <person name="Schuler D."/>
            <person name="Cox B.L."/>
            <person name="Nealson K.H."/>
            <person name="Bazylinski D.A."/>
        </authorList>
    </citation>
    <scope>NUCLEOTIDE SEQUENCE [LARGE SCALE GENOMIC DNA]</scope>
    <source>
        <strain evidence="3">ATCC BAA-1437 / JCM 17883 / MC-1</strain>
    </source>
</reference>
<evidence type="ECO:0000313" key="3">
    <source>
        <dbReference type="Proteomes" id="UP000002586"/>
    </source>
</evidence>
<feature type="compositionally biased region" description="Low complexity" evidence="1">
    <location>
        <begin position="74"/>
        <end position="94"/>
    </location>
</feature>
<name>A0LCG8_MAGMM</name>
<dbReference type="STRING" id="156889.Mmc1_3171"/>
<protein>
    <submittedName>
        <fullName evidence="2">Uncharacterized protein</fullName>
    </submittedName>
</protein>
<dbReference type="HOGENOM" id="CLU_2302474_0_0_5"/>
<evidence type="ECO:0000256" key="1">
    <source>
        <dbReference type="SAM" id="MobiDB-lite"/>
    </source>
</evidence>
<keyword evidence="3" id="KW-1185">Reference proteome</keyword>
<feature type="region of interest" description="Disordered" evidence="1">
    <location>
        <begin position="67"/>
        <end position="100"/>
    </location>
</feature>
<sequence precursor="true">MNPTLKAMLVLVAVALVGWTALLPAARSGYGYSGYGGQFYPYVANSGSIFGHRGSATGWGGAGGRVSGGGMGSSGSWSGSARNGSVLGPSSSGRGLRGGK</sequence>
<evidence type="ECO:0000313" key="2">
    <source>
        <dbReference type="EMBL" id="ABK45661.1"/>
    </source>
</evidence>
<accession>A0LCG8</accession>
<dbReference type="Proteomes" id="UP000002586">
    <property type="component" value="Chromosome"/>
</dbReference>
<organism evidence="2 3">
    <name type="scientific">Magnetococcus marinus (strain ATCC BAA-1437 / JCM 17883 / MC-1)</name>
    <dbReference type="NCBI Taxonomy" id="156889"/>
    <lineage>
        <taxon>Bacteria</taxon>
        <taxon>Pseudomonadati</taxon>
        <taxon>Pseudomonadota</taxon>
        <taxon>Magnetococcia</taxon>
        <taxon>Magnetococcales</taxon>
        <taxon>Magnetococcaceae</taxon>
        <taxon>Magnetococcus</taxon>
    </lineage>
</organism>